<dbReference type="InterPro" id="IPR041657">
    <property type="entry name" value="HTH_17"/>
</dbReference>
<dbReference type="EMBL" id="VUNQ01000030">
    <property type="protein sequence ID" value="MSU02351.1"/>
    <property type="molecule type" value="Genomic_DNA"/>
</dbReference>
<name>A0A6N7XJU3_9FIRM</name>
<protein>
    <submittedName>
        <fullName evidence="2">Helix-turn-helix domain-containing protein</fullName>
    </submittedName>
</protein>
<comment type="caution">
    <text evidence="2">The sequence shown here is derived from an EMBL/GenBank/DDBJ whole genome shotgun (WGS) entry which is preliminary data.</text>
</comment>
<dbReference type="InterPro" id="IPR010093">
    <property type="entry name" value="SinI_DNA-bd"/>
</dbReference>
<proteinExistence type="predicted"/>
<feature type="domain" description="Helix-turn-helix" evidence="1">
    <location>
        <begin position="2"/>
        <end position="41"/>
    </location>
</feature>
<evidence type="ECO:0000313" key="3">
    <source>
        <dbReference type="Proteomes" id="UP000469523"/>
    </source>
</evidence>
<sequence length="44" mass="5161">MSEMLGISTKTAYRLLKNNEVKHFKIGRVYKIPKLHILQYIDVA</sequence>
<dbReference type="AlphaFoldDB" id="A0A6N7XJU3"/>
<dbReference type="NCBIfam" id="TIGR01764">
    <property type="entry name" value="excise"/>
    <property type="match status" value="1"/>
</dbReference>
<organism evidence="2 3">
    <name type="scientific">Tissierella pigra</name>
    <dbReference type="NCBI Taxonomy" id="2607614"/>
    <lineage>
        <taxon>Bacteria</taxon>
        <taxon>Bacillati</taxon>
        <taxon>Bacillota</taxon>
        <taxon>Tissierellia</taxon>
        <taxon>Tissierellales</taxon>
        <taxon>Tissierellaceae</taxon>
        <taxon>Tissierella</taxon>
    </lineage>
</organism>
<evidence type="ECO:0000259" key="1">
    <source>
        <dbReference type="Pfam" id="PF12728"/>
    </source>
</evidence>
<dbReference type="Proteomes" id="UP000469523">
    <property type="component" value="Unassembled WGS sequence"/>
</dbReference>
<gene>
    <name evidence="2" type="ORF">FYJ83_12855</name>
</gene>
<dbReference type="GO" id="GO:0003677">
    <property type="term" value="F:DNA binding"/>
    <property type="evidence" value="ECO:0007669"/>
    <property type="project" value="InterPro"/>
</dbReference>
<accession>A0A6N7XJU3</accession>
<dbReference type="Pfam" id="PF12728">
    <property type="entry name" value="HTH_17"/>
    <property type="match status" value="1"/>
</dbReference>
<reference evidence="2 3" key="1">
    <citation type="submission" date="2019-09" db="EMBL/GenBank/DDBJ databases">
        <title>In-depth cultivation of the pig gut microbiome towards novel bacterial diversity and tailored functional studies.</title>
        <authorList>
            <person name="Wylensek D."/>
            <person name="Hitch T.C.A."/>
            <person name="Clavel T."/>
        </authorList>
    </citation>
    <scope>NUCLEOTIDE SEQUENCE [LARGE SCALE GENOMIC DNA]</scope>
    <source>
        <strain evidence="2 3">WCA3-693-APC-4?</strain>
    </source>
</reference>
<evidence type="ECO:0000313" key="2">
    <source>
        <dbReference type="EMBL" id="MSU02351.1"/>
    </source>
</evidence>
<keyword evidence="3" id="KW-1185">Reference proteome</keyword>